<reference evidence="7" key="1">
    <citation type="journal article" date="2023" name="Mol. Phylogenet. Evol.">
        <title>Genome-scale phylogeny and comparative genomics of the fungal order Sordariales.</title>
        <authorList>
            <person name="Hensen N."/>
            <person name="Bonometti L."/>
            <person name="Westerberg I."/>
            <person name="Brannstrom I.O."/>
            <person name="Guillou S."/>
            <person name="Cros-Aarteil S."/>
            <person name="Calhoun S."/>
            <person name="Haridas S."/>
            <person name="Kuo A."/>
            <person name="Mondo S."/>
            <person name="Pangilinan J."/>
            <person name="Riley R."/>
            <person name="LaButti K."/>
            <person name="Andreopoulos B."/>
            <person name="Lipzen A."/>
            <person name="Chen C."/>
            <person name="Yan M."/>
            <person name="Daum C."/>
            <person name="Ng V."/>
            <person name="Clum A."/>
            <person name="Steindorff A."/>
            <person name="Ohm R.A."/>
            <person name="Martin F."/>
            <person name="Silar P."/>
            <person name="Natvig D.O."/>
            <person name="Lalanne C."/>
            <person name="Gautier V."/>
            <person name="Ament-Velasquez S.L."/>
            <person name="Kruys A."/>
            <person name="Hutchinson M.I."/>
            <person name="Powell A.J."/>
            <person name="Barry K."/>
            <person name="Miller A.N."/>
            <person name="Grigoriev I.V."/>
            <person name="Debuchy R."/>
            <person name="Gladieux P."/>
            <person name="Hiltunen Thoren M."/>
            <person name="Johannesson H."/>
        </authorList>
    </citation>
    <scope>NUCLEOTIDE SEQUENCE</scope>
    <source>
        <strain evidence="7">CBS 118394</strain>
    </source>
</reference>
<dbReference type="SUPFAM" id="SSF57716">
    <property type="entry name" value="Glucocorticoid receptor-like (DNA-binding domain)"/>
    <property type="match status" value="1"/>
</dbReference>
<feature type="compositionally biased region" description="Gly residues" evidence="5">
    <location>
        <begin position="152"/>
        <end position="161"/>
    </location>
</feature>
<sequence length="731" mass="78735">MAGMPRESSFMPTVKCSTCGRQVEISMMGDHDCLGAPAAERTASTWPDEAAPLLTASPAMPSMSAPSLFGRFNPFAGATTDKQSRPPQVDTSAANRPYLAQGQLTPVSFSSGSRSVSPKTPNERPGAGRGDDYFTPQIANDSPPPQQSRRPGGYGGFAGGDGYEDSLYPPSSPKKQTPSLLQRINTIAPDPFDSGRRPSGAGRNGSINDMSNDRPGTSASNMSSSFGSTQAPRLPRKNGYGGFGPPQRGGQEVGPESPGLNRSETFPRPSAAMEPPMRTPSAPGPRPDRRRRPSEASQDMDRKIPMTSERSRRPSRGPDTSRPPPPRTSLIRPRTAGRDEAPPAVPAINFAEEFGVGNPYHAASASTSSSASGYSQSDRRPSQASSRTSPPRSLPSRSGRNPSTTANFDSLMSDLQSSMKEMNQKALPPSALQPPPKDIKMRPRPSPLTARPPPPERGYDPRIDPIITSGRPRRPKSPLASPPFDTPFQNEPAIRDRARNISPVSPLSPAPPEPQLVGSPERSRDRSGSRPRDPVRTRSRSRARDGNIQSTRGDCKACGLPITGKSISSADGRLTGRYHKACFVCFTCKEPFSSATFYVHADRPYCHRHYHELNGSLCGSCDKGIEGQYLEDESTKKHHVGCFRCGDCNMVLKDGYFEVNGEAYCEKDAWRRVQQPWLVDGAARKGPPAGQTLGLPGGPRPGGGFGLPSGNRLGPGPRPRMEKRMTRLGMM</sequence>
<evidence type="ECO:0000256" key="2">
    <source>
        <dbReference type="ARBA" id="ARBA00022833"/>
    </source>
</evidence>
<feature type="compositionally biased region" description="Gly residues" evidence="5">
    <location>
        <begin position="695"/>
        <end position="707"/>
    </location>
</feature>
<feature type="compositionally biased region" description="Low complexity" evidence="5">
    <location>
        <begin position="108"/>
        <end position="117"/>
    </location>
</feature>
<reference evidence="7" key="2">
    <citation type="submission" date="2023-06" db="EMBL/GenBank/DDBJ databases">
        <authorList>
            <consortium name="Lawrence Berkeley National Laboratory"/>
            <person name="Haridas S."/>
            <person name="Hensen N."/>
            <person name="Bonometti L."/>
            <person name="Westerberg I."/>
            <person name="Brannstrom I.O."/>
            <person name="Guillou S."/>
            <person name="Cros-Aarteil S."/>
            <person name="Calhoun S."/>
            <person name="Kuo A."/>
            <person name="Mondo S."/>
            <person name="Pangilinan J."/>
            <person name="Riley R."/>
            <person name="Labutti K."/>
            <person name="Andreopoulos B."/>
            <person name="Lipzen A."/>
            <person name="Chen C."/>
            <person name="Yanf M."/>
            <person name="Daum C."/>
            <person name="Ng V."/>
            <person name="Clum A."/>
            <person name="Steindorff A."/>
            <person name="Ohm R."/>
            <person name="Martin F."/>
            <person name="Silar P."/>
            <person name="Natvig D."/>
            <person name="Lalanne C."/>
            <person name="Gautier V."/>
            <person name="Ament-Velasquez S.L."/>
            <person name="Kruys A."/>
            <person name="Hutchinson M.I."/>
            <person name="Powell A.J."/>
            <person name="Barry K."/>
            <person name="Miller A.N."/>
            <person name="Grigoriev I.V."/>
            <person name="Debuchy R."/>
            <person name="Gladieux P."/>
            <person name="Thoren M.H."/>
            <person name="Johannesson H."/>
        </authorList>
    </citation>
    <scope>NUCLEOTIDE SEQUENCE</scope>
    <source>
        <strain evidence="7">CBS 118394</strain>
    </source>
</reference>
<feature type="compositionally biased region" description="Polar residues" evidence="5">
    <location>
        <begin position="205"/>
        <end position="231"/>
    </location>
</feature>
<dbReference type="PROSITE" id="PS00478">
    <property type="entry name" value="LIM_DOMAIN_1"/>
    <property type="match status" value="1"/>
</dbReference>
<feature type="compositionally biased region" description="Polar residues" evidence="5">
    <location>
        <begin position="404"/>
        <end position="421"/>
    </location>
</feature>
<dbReference type="Proteomes" id="UP001283341">
    <property type="component" value="Unassembled WGS sequence"/>
</dbReference>
<feature type="region of interest" description="Disordered" evidence="5">
    <location>
        <begin position="359"/>
        <end position="550"/>
    </location>
</feature>
<dbReference type="InterPro" id="IPR017351">
    <property type="entry name" value="PINCH-1-4-like"/>
</dbReference>
<accession>A0AAE0IIZ8</accession>
<keyword evidence="8" id="KW-1185">Reference proteome</keyword>
<dbReference type="GO" id="GO:0030695">
    <property type="term" value="F:GTPase regulator activity"/>
    <property type="evidence" value="ECO:0007669"/>
    <property type="project" value="UniProtKB-ARBA"/>
</dbReference>
<evidence type="ECO:0000256" key="5">
    <source>
        <dbReference type="SAM" id="MobiDB-lite"/>
    </source>
</evidence>
<dbReference type="InterPro" id="IPR001781">
    <property type="entry name" value="Znf_LIM"/>
</dbReference>
<feature type="compositionally biased region" description="Polar residues" evidence="5">
    <location>
        <begin position="173"/>
        <end position="185"/>
    </location>
</feature>
<feature type="compositionally biased region" description="Basic and acidic residues" evidence="5">
    <location>
        <begin position="521"/>
        <end position="536"/>
    </location>
</feature>
<dbReference type="AlphaFoldDB" id="A0AAE0IIZ8"/>
<name>A0AAE0IIZ8_9PEZI</name>
<feature type="compositionally biased region" description="Polar residues" evidence="5">
    <location>
        <begin position="85"/>
        <end position="94"/>
    </location>
</feature>
<proteinExistence type="predicted"/>
<feature type="compositionally biased region" description="Low complexity" evidence="5">
    <location>
        <begin position="56"/>
        <end position="67"/>
    </location>
</feature>
<evidence type="ECO:0000256" key="3">
    <source>
        <dbReference type="ARBA" id="ARBA00023038"/>
    </source>
</evidence>
<feature type="region of interest" description="Disordered" evidence="5">
    <location>
        <begin position="56"/>
        <end position="346"/>
    </location>
</feature>
<dbReference type="CDD" id="cd09397">
    <property type="entry name" value="LIM1_UF1"/>
    <property type="match status" value="1"/>
</dbReference>
<feature type="compositionally biased region" description="Low complexity" evidence="5">
    <location>
        <begin position="362"/>
        <end position="376"/>
    </location>
</feature>
<keyword evidence="1 4" id="KW-0479">Metal-binding</keyword>
<keyword evidence="3 4" id="KW-0440">LIM domain</keyword>
<dbReference type="Pfam" id="PF00412">
    <property type="entry name" value="LIM"/>
    <property type="match status" value="2"/>
</dbReference>
<feature type="region of interest" description="Disordered" evidence="5">
    <location>
        <begin position="682"/>
        <end position="731"/>
    </location>
</feature>
<feature type="compositionally biased region" description="Basic and acidic residues" evidence="5">
    <location>
        <begin position="299"/>
        <end position="312"/>
    </location>
</feature>
<feature type="domain" description="LIM zinc-binding" evidence="6">
    <location>
        <begin position="553"/>
        <end position="616"/>
    </location>
</feature>
<protein>
    <submittedName>
        <fullName evidence="7">LIM domain-containing protein</fullName>
    </submittedName>
</protein>
<evidence type="ECO:0000256" key="1">
    <source>
        <dbReference type="ARBA" id="ARBA00022723"/>
    </source>
</evidence>
<dbReference type="PANTHER" id="PTHR24210">
    <property type="entry name" value="LIM DOMAIN-CONTAINING PROTEIN"/>
    <property type="match status" value="1"/>
</dbReference>
<dbReference type="PROSITE" id="PS50023">
    <property type="entry name" value="LIM_DOMAIN_2"/>
    <property type="match status" value="2"/>
</dbReference>
<dbReference type="GO" id="GO:0046872">
    <property type="term" value="F:metal ion binding"/>
    <property type="evidence" value="ECO:0007669"/>
    <property type="project" value="UniProtKB-KW"/>
</dbReference>
<keyword evidence="2 4" id="KW-0862">Zinc</keyword>
<feature type="domain" description="LIM zinc-binding" evidence="6">
    <location>
        <begin position="617"/>
        <end position="675"/>
    </location>
</feature>
<dbReference type="Gene3D" id="2.10.110.10">
    <property type="entry name" value="Cysteine Rich Protein"/>
    <property type="match status" value="2"/>
</dbReference>
<dbReference type="EMBL" id="JAUEDM010000002">
    <property type="protein sequence ID" value="KAK3325808.1"/>
    <property type="molecule type" value="Genomic_DNA"/>
</dbReference>
<dbReference type="CDD" id="cd08368">
    <property type="entry name" value="LIM"/>
    <property type="match status" value="1"/>
</dbReference>
<evidence type="ECO:0000256" key="4">
    <source>
        <dbReference type="PROSITE-ProRule" id="PRU00125"/>
    </source>
</evidence>
<evidence type="ECO:0000313" key="7">
    <source>
        <dbReference type="EMBL" id="KAK3325808.1"/>
    </source>
</evidence>
<feature type="compositionally biased region" description="Low complexity" evidence="5">
    <location>
        <begin position="385"/>
        <end position="403"/>
    </location>
</feature>
<dbReference type="SMART" id="SM00132">
    <property type="entry name" value="LIM"/>
    <property type="match status" value="2"/>
</dbReference>
<feature type="compositionally biased region" description="Pro residues" evidence="5">
    <location>
        <begin position="444"/>
        <end position="456"/>
    </location>
</feature>
<evidence type="ECO:0000259" key="6">
    <source>
        <dbReference type="PROSITE" id="PS50023"/>
    </source>
</evidence>
<organism evidence="7 8">
    <name type="scientific">Apodospora peruviana</name>
    <dbReference type="NCBI Taxonomy" id="516989"/>
    <lineage>
        <taxon>Eukaryota</taxon>
        <taxon>Fungi</taxon>
        <taxon>Dikarya</taxon>
        <taxon>Ascomycota</taxon>
        <taxon>Pezizomycotina</taxon>
        <taxon>Sordariomycetes</taxon>
        <taxon>Sordariomycetidae</taxon>
        <taxon>Sordariales</taxon>
        <taxon>Lasiosphaeriaceae</taxon>
        <taxon>Apodospora</taxon>
    </lineage>
</organism>
<comment type="caution">
    <text evidence="7">The sequence shown here is derived from an EMBL/GenBank/DDBJ whole genome shotgun (WGS) entry which is preliminary data.</text>
</comment>
<dbReference type="FunFam" id="2.10.110.10:FF:000105">
    <property type="entry name" value="Similar to LIM domain-containing protein"/>
    <property type="match status" value="1"/>
</dbReference>
<dbReference type="PANTHER" id="PTHR24210:SF14">
    <property type="entry name" value="LIM ZINC-BINDING DOMAIN-CONTAINING PROTEIN"/>
    <property type="match status" value="1"/>
</dbReference>
<gene>
    <name evidence="7" type="ORF">B0H66DRAFT_139200</name>
</gene>
<evidence type="ECO:0000313" key="8">
    <source>
        <dbReference type="Proteomes" id="UP001283341"/>
    </source>
</evidence>